<dbReference type="PANTHER" id="PTHR46207">
    <property type="entry name" value="PROTEIN RCC2"/>
    <property type="match status" value="1"/>
</dbReference>
<dbReference type="Gene3D" id="2.130.10.30">
    <property type="entry name" value="Regulator of chromosome condensation 1/beta-lactamase-inhibitor protein II"/>
    <property type="match status" value="2"/>
</dbReference>
<feature type="repeat" description="RCC1" evidence="1">
    <location>
        <begin position="176"/>
        <end position="226"/>
    </location>
</feature>
<evidence type="ECO:0000256" key="2">
    <source>
        <dbReference type="SAM" id="MobiDB-lite"/>
    </source>
</evidence>
<dbReference type="EMBL" id="OVEO01000005">
    <property type="protein sequence ID" value="SPQ96256.1"/>
    <property type="molecule type" value="Genomic_DNA"/>
</dbReference>
<gene>
    <name evidence="3" type="ORF">PLBR_LOCUS3471</name>
</gene>
<dbReference type="InterPro" id="IPR000408">
    <property type="entry name" value="Reg_chr_condens"/>
</dbReference>
<dbReference type="InterPro" id="IPR028641">
    <property type="entry name" value="RCC2"/>
</dbReference>
<protein>
    <recommendedName>
        <fullName evidence="5">Regulator of chromosome condensation</fullName>
    </recommendedName>
</protein>
<dbReference type="GO" id="GO:0016020">
    <property type="term" value="C:membrane"/>
    <property type="evidence" value="ECO:0007669"/>
    <property type="project" value="TreeGrafter"/>
</dbReference>
<dbReference type="Proteomes" id="UP000290189">
    <property type="component" value="Unassembled WGS sequence"/>
</dbReference>
<sequence>MTVTQYVGGAEPARCGKKGAVAVRWPIVKSTRDQPIMTADVVDDGGSVFGGGVVLFAGGVDFENLARRGPPAKGKKAAADGVSEERAQFYQDLLSPHRLASLSEVVVRFIASGPAASHLFAVDINGDAYAWGRNLEGQLGLGDRVQRNQPTKVPDIHNVVSVSCGRAHTSFVLADGTAMSCGDNKFGQLGTGSDVDQVATPVRIALSKAVKMVACGADFTMWLSQEGNLYAAGSGENGALGDGSTHTFNTKSSSIKMEIEAQPRPRHVPGIPKDSVVNVACGINHTICLTDDGSVYSWGCGDYGRLGHEVQRDELRPRQIGTFTSNRAVPVDAVMACGGTCSIISSQHGIYWWGKVKPSGDAMMTPTMCYDLRGWELRSLSAGKATFGVAAESSCILWGNATHGELAGGPYGRKTSASPAKCSPLEGLITQQVVCGNGFTAFLMDTSHAKTSETVDGFAVYEAPAQDPFAASPPSPTKPKAKPSRKPGKRKRGSD</sequence>
<dbReference type="PANTHER" id="PTHR46207:SF1">
    <property type="entry name" value="PROTEIN RCC2"/>
    <property type="match status" value="1"/>
</dbReference>
<proteinExistence type="predicted"/>
<organism evidence="3 4">
    <name type="scientific">Plasmodiophora brassicae</name>
    <name type="common">Clubroot disease agent</name>
    <dbReference type="NCBI Taxonomy" id="37360"/>
    <lineage>
        <taxon>Eukaryota</taxon>
        <taxon>Sar</taxon>
        <taxon>Rhizaria</taxon>
        <taxon>Endomyxa</taxon>
        <taxon>Phytomyxea</taxon>
        <taxon>Plasmodiophorida</taxon>
        <taxon>Plasmodiophoridae</taxon>
        <taxon>Plasmodiophora</taxon>
    </lineage>
</organism>
<feature type="region of interest" description="Disordered" evidence="2">
    <location>
        <begin position="466"/>
        <end position="495"/>
    </location>
</feature>
<dbReference type="PROSITE" id="PS00626">
    <property type="entry name" value="RCC1_2"/>
    <property type="match status" value="1"/>
</dbReference>
<dbReference type="PRINTS" id="PR00633">
    <property type="entry name" value="RCCNDNSATION"/>
</dbReference>
<reference evidence="3 4" key="1">
    <citation type="submission" date="2018-03" db="EMBL/GenBank/DDBJ databases">
        <authorList>
            <person name="Fogelqvist J."/>
        </authorList>
    </citation>
    <scope>NUCLEOTIDE SEQUENCE [LARGE SCALE GENOMIC DNA]</scope>
</reference>
<evidence type="ECO:0008006" key="5">
    <source>
        <dbReference type="Google" id="ProtNLM"/>
    </source>
</evidence>
<dbReference type="PROSITE" id="PS50012">
    <property type="entry name" value="RCC1_3"/>
    <property type="match status" value="4"/>
</dbReference>
<dbReference type="GO" id="GO:0031267">
    <property type="term" value="F:small GTPase binding"/>
    <property type="evidence" value="ECO:0007669"/>
    <property type="project" value="TreeGrafter"/>
</dbReference>
<feature type="repeat" description="RCC1" evidence="1">
    <location>
        <begin position="126"/>
        <end position="175"/>
    </location>
</feature>
<dbReference type="AlphaFoldDB" id="A0A3P3Y7U6"/>
<evidence type="ECO:0000313" key="4">
    <source>
        <dbReference type="Proteomes" id="UP000290189"/>
    </source>
</evidence>
<accession>A0A3P3Y7U6</accession>
<dbReference type="InterPro" id="IPR009091">
    <property type="entry name" value="RCC1/BLIP-II"/>
</dbReference>
<evidence type="ECO:0000313" key="3">
    <source>
        <dbReference type="EMBL" id="SPQ96256.1"/>
    </source>
</evidence>
<dbReference type="Pfam" id="PF00415">
    <property type="entry name" value="RCC1"/>
    <property type="match status" value="4"/>
</dbReference>
<name>A0A3P3Y7U6_PLABS</name>
<feature type="repeat" description="RCC1" evidence="1">
    <location>
        <begin position="293"/>
        <end position="348"/>
    </location>
</feature>
<evidence type="ECO:0000256" key="1">
    <source>
        <dbReference type="PROSITE-ProRule" id="PRU00235"/>
    </source>
</evidence>
<dbReference type="SUPFAM" id="SSF50985">
    <property type="entry name" value="RCC1/BLIP-II"/>
    <property type="match status" value="1"/>
</dbReference>
<feature type="compositionally biased region" description="Basic residues" evidence="2">
    <location>
        <begin position="479"/>
        <end position="495"/>
    </location>
</feature>
<geneLocation type="mitochondrion" evidence="3"/>
<keyword evidence="3" id="KW-0496">Mitochondrion</keyword>
<feature type="repeat" description="RCC1" evidence="1">
    <location>
        <begin position="227"/>
        <end position="292"/>
    </location>
</feature>